<sequence>MDLGRTCAPVVLRPERTERGSECCDGQSLVSPPSCHIVLKRVLNSVLPSCHPVFSPTIHPSIHLCPPPPAPQSLCPLWDFWLTKAIDPYLSPRRVALCTLVTLTDVNIYEPPQQLKEGWVKCYARFTPVRKHRAALCCAKKARRLLSALLLHSCAVHPGFRIK</sequence>
<protein>
    <submittedName>
        <fullName evidence="1">Uncharacterized protein</fullName>
    </submittedName>
</protein>
<evidence type="ECO:0000313" key="1">
    <source>
        <dbReference type="EMBL" id="CAB1435721.1"/>
    </source>
</evidence>
<dbReference type="Proteomes" id="UP001153269">
    <property type="component" value="Unassembled WGS sequence"/>
</dbReference>
<organism evidence="1 2">
    <name type="scientific">Pleuronectes platessa</name>
    <name type="common">European plaice</name>
    <dbReference type="NCBI Taxonomy" id="8262"/>
    <lineage>
        <taxon>Eukaryota</taxon>
        <taxon>Metazoa</taxon>
        <taxon>Chordata</taxon>
        <taxon>Craniata</taxon>
        <taxon>Vertebrata</taxon>
        <taxon>Euteleostomi</taxon>
        <taxon>Actinopterygii</taxon>
        <taxon>Neopterygii</taxon>
        <taxon>Teleostei</taxon>
        <taxon>Neoteleostei</taxon>
        <taxon>Acanthomorphata</taxon>
        <taxon>Carangaria</taxon>
        <taxon>Pleuronectiformes</taxon>
        <taxon>Pleuronectoidei</taxon>
        <taxon>Pleuronectidae</taxon>
        <taxon>Pleuronectes</taxon>
    </lineage>
</organism>
<reference evidence="1" key="1">
    <citation type="submission" date="2020-03" db="EMBL/GenBank/DDBJ databases">
        <authorList>
            <person name="Weist P."/>
        </authorList>
    </citation>
    <scope>NUCLEOTIDE SEQUENCE</scope>
</reference>
<gene>
    <name evidence="1" type="ORF">PLEPLA_LOCUS23772</name>
</gene>
<comment type="caution">
    <text evidence="1">The sequence shown here is derived from an EMBL/GenBank/DDBJ whole genome shotgun (WGS) entry which is preliminary data.</text>
</comment>
<dbReference type="AlphaFoldDB" id="A0A9N7YSB6"/>
<proteinExistence type="predicted"/>
<accession>A0A9N7YSB6</accession>
<dbReference type="EMBL" id="CADEAL010001802">
    <property type="protein sequence ID" value="CAB1435721.1"/>
    <property type="molecule type" value="Genomic_DNA"/>
</dbReference>
<keyword evidence="2" id="KW-1185">Reference proteome</keyword>
<evidence type="ECO:0000313" key="2">
    <source>
        <dbReference type="Proteomes" id="UP001153269"/>
    </source>
</evidence>
<name>A0A9N7YSB6_PLEPL</name>